<dbReference type="Pfam" id="PF07690">
    <property type="entry name" value="MFS_1"/>
    <property type="match status" value="1"/>
</dbReference>
<evidence type="ECO:0000256" key="1">
    <source>
        <dbReference type="ARBA" id="ARBA00004651"/>
    </source>
</evidence>
<gene>
    <name evidence="9" type="ordered locus">Cmaq_0996</name>
</gene>
<proteinExistence type="predicted"/>
<name>A8MDH1_CALMQ</name>
<evidence type="ECO:0000313" key="10">
    <source>
        <dbReference type="Proteomes" id="UP000001137"/>
    </source>
</evidence>
<evidence type="ECO:0000256" key="3">
    <source>
        <dbReference type="ARBA" id="ARBA00022475"/>
    </source>
</evidence>
<keyword evidence="5 7" id="KW-1133">Transmembrane helix</keyword>
<feature type="transmembrane region" description="Helical" evidence="7">
    <location>
        <begin position="201"/>
        <end position="224"/>
    </location>
</feature>
<feature type="transmembrane region" description="Helical" evidence="7">
    <location>
        <begin position="354"/>
        <end position="374"/>
    </location>
</feature>
<organism evidence="9 10">
    <name type="scientific">Caldivirga maquilingensis (strain ATCC 700844 / DSM 13496 / JCM 10307 / IC-167)</name>
    <dbReference type="NCBI Taxonomy" id="397948"/>
    <lineage>
        <taxon>Archaea</taxon>
        <taxon>Thermoproteota</taxon>
        <taxon>Thermoprotei</taxon>
        <taxon>Thermoproteales</taxon>
        <taxon>Thermoproteaceae</taxon>
        <taxon>Caldivirga</taxon>
    </lineage>
</organism>
<dbReference type="EMBL" id="CP000852">
    <property type="protein sequence ID" value="ABW01827.1"/>
    <property type="molecule type" value="Genomic_DNA"/>
</dbReference>
<evidence type="ECO:0000256" key="7">
    <source>
        <dbReference type="SAM" id="Phobius"/>
    </source>
</evidence>
<reference evidence="9 10" key="1">
    <citation type="submission" date="2007-10" db="EMBL/GenBank/DDBJ databases">
        <title>Complete sequence of Caldivirga maquilingensis IC-167.</title>
        <authorList>
            <consortium name="US DOE Joint Genome Institute"/>
            <person name="Copeland A."/>
            <person name="Lucas S."/>
            <person name="Lapidus A."/>
            <person name="Barry K."/>
            <person name="Glavina del Rio T."/>
            <person name="Dalin E."/>
            <person name="Tice H."/>
            <person name="Pitluck S."/>
            <person name="Saunders E."/>
            <person name="Brettin T."/>
            <person name="Bruce D."/>
            <person name="Detter J.C."/>
            <person name="Han C."/>
            <person name="Schmutz J."/>
            <person name="Larimer F."/>
            <person name="Land M."/>
            <person name="Hauser L."/>
            <person name="Kyrpides N."/>
            <person name="Ivanova N."/>
            <person name="Biddle J.F."/>
            <person name="Zhang Z."/>
            <person name="Fitz-Gibbon S.T."/>
            <person name="Lowe T.M."/>
            <person name="Saltikov C."/>
            <person name="House C.H."/>
            <person name="Richardson P."/>
        </authorList>
    </citation>
    <scope>NUCLEOTIDE SEQUENCE [LARGE SCALE GENOMIC DNA]</scope>
    <source>
        <strain evidence="10">ATCC 700844 / DSM 13496 / JCM 10307 / IC-167</strain>
    </source>
</reference>
<dbReference type="PROSITE" id="PS50850">
    <property type="entry name" value="MFS"/>
    <property type="match status" value="2"/>
</dbReference>
<keyword evidence="4 7" id="KW-0812">Transmembrane</keyword>
<dbReference type="Gene3D" id="1.20.1250.20">
    <property type="entry name" value="MFS general substrate transporter like domains"/>
    <property type="match status" value="1"/>
</dbReference>
<evidence type="ECO:0000256" key="2">
    <source>
        <dbReference type="ARBA" id="ARBA00022448"/>
    </source>
</evidence>
<dbReference type="Proteomes" id="UP000001137">
    <property type="component" value="Chromosome"/>
</dbReference>
<feature type="domain" description="Major facilitator superfamily (MFS) profile" evidence="8">
    <location>
        <begin position="186"/>
        <end position="389"/>
    </location>
</feature>
<protein>
    <submittedName>
        <fullName evidence="9">Major facilitator superfamily MFS_1</fullName>
    </submittedName>
</protein>
<dbReference type="InterPro" id="IPR011701">
    <property type="entry name" value="MFS"/>
</dbReference>
<dbReference type="GO" id="GO:0005886">
    <property type="term" value="C:plasma membrane"/>
    <property type="evidence" value="ECO:0007669"/>
    <property type="project" value="UniProtKB-SubCell"/>
</dbReference>
<keyword evidence="2" id="KW-0813">Transport</keyword>
<dbReference type="SUPFAM" id="SSF103473">
    <property type="entry name" value="MFS general substrate transporter"/>
    <property type="match status" value="1"/>
</dbReference>
<feature type="transmembrane region" description="Helical" evidence="7">
    <location>
        <begin position="236"/>
        <end position="253"/>
    </location>
</feature>
<evidence type="ECO:0000256" key="6">
    <source>
        <dbReference type="ARBA" id="ARBA00023136"/>
    </source>
</evidence>
<dbReference type="InterPro" id="IPR020846">
    <property type="entry name" value="MFS_dom"/>
</dbReference>
<dbReference type="HOGENOM" id="CLU_001265_60_4_2"/>
<keyword evidence="10" id="KW-1185">Reference proteome</keyword>
<dbReference type="OrthoDB" id="117970at2157"/>
<dbReference type="STRING" id="397948.Cmaq_0996"/>
<feature type="transmembrane region" description="Helical" evidence="7">
    <location>
        <begin position="70"/>
        <end position="89"/>
    </location>
</feature>
<dbReference type="PANTHER" id="PTHR23517:SF14">
    <property type="entry name" value="PUTATIVE-RELATED"/>
    <property type="match status" value="1"/>
</dbReference>
<evidence type="ECO:0000256" key="5">
    <source>
        <dbReference type="ARBA" id="ARBA00022989"/>
    </source>
</evidence>
<evidence type="ECO:0000256" key="4">
    <source>
        <dbReference type="ARBA" id="ARBA00022692"/>
    </source>
</evidence>
<evidence type="ECO:0000313" key="9">
    <source>
        <dbReference type="EMBL" id="ABW01827.1"/>
    </source>
</evidence>
<accession>A8MDH1</accession>
<keyword evidence="3" id="KW-1003">Cell membrane</keyword>
<feature type="transmembrane region" description="Helical" evidence="7">
    <location>
        <begin position="265"/>
        <end position="287"/>
    </location>
</feature>
<dbReference type="KEGG" id="cma:Cmaq_0996"/>
<feature type="transmembrane region" description="Helical" evidence="7">
    <location>
        <begin position="161"/>
        <end position="180"/>
    </location>
</feature>
<comment type="subcellular location">
    <subcellularLocation>
        <location evidence="1">Cell membrane</location>
        <topology evidence="1">Multi-pass membrane protein</topology>
    </subcellularLocation>
</comment>
<dbReference type="PANTHER" id="PTHR23517">
    <property type="entry name" value="RESISTANCE PROTEIN MDTM, PUTATIVE-RELATED-RELATED"/>
    <property type="match status" value="1"/>
</dbReference>
<feature type="domain" description="Major facilitator superfamily (MFS) profile" evidence="8">
    <location>
        <begin position="1"/>
        <end position="185"/>
    </location>
</feature>
<sequence length="389" mass="43210">MSSTINKIALLNGMRTLGFSLIWPYIGLILYKLGLPFWLIGIYYSAQMLVNIVSQVIGGVLTDIMGRVKLMLIGNIGSSMVLILTYLLIRFNTMIVMVLLLAQSLFNSMFAVASSTIVGDLERGLGNLIRAYSRIRVGANAGWAIGPLISGYVMYYLGYSYVFLITALIALASTPLILMLRGLERKVVSFRLIRVNAPFALFLIPTILLFSTMGLLGFALTTYYNVVKHIEISDIGLVYALNGFMVVALQDRVGGFISRRDIRYWLVYGSLIYYISYGVIFMVSNIYEALLDMALVTTGEIIVSPIVQAIAMNMAESDKRGQYMGVFGLASNIGRTMGSVMSSEAMQYMINNPILLWQSLSSPALVASLIYLSLFKVNRRLINMTRQLH</sequence>
<dbReference type="InterPro" id="IPR050171">
    <property type="entry name" value="MFS_Transporters"/>
</dbReference>
<dbReference type="RefSeq" id="WP_012186046.1">
    <property type="nucleotide sequence ID" value="NC_009954.1"/>
</dbReference>
<dbReference type="GO" id="GO:0022857">
    <property type="term" value="F:transmembrane transporter activity"/>
    <property type="evidence" value="ECO:0007669"/>
    <property type="project" value="InterPro"/>
</dbReference>
<feature type="transmembrane region" description="Helical" evidence="7">
    <location>
        <begin position="95"/>
        <end position="117"/>
    </location>
</feature>
<dbReference type="AlphaFoldDB" id="A8MDH1"/>
<keyword evidence="6 7" id="KW-0472">Membrane</keyword>
<dbReference type="InterPro" id="IPR036259">
    <property type="entry name" value="MFS_trans_sf"/>
</dbReference>
<evidence type="ECO:0000259" key="8">
    <source>
        <dbReference type="PROSITE" id="PS50850"/>
    </source>
</evidence>
<dbReference type="eggNOG" id="arCOG00132">
    <property type="taxonomic scope" value="Archaea"/>
</dbReference>
<dbReference type="GeneID" id="5710468"/>